<name>A0ABV5ITP3_9ACTN</name>
<feature type="chain" id="PRO_5046397596" evidence="4">
    <location>
        <begin position="26"/>
        <end position="2029"/>
    </location>
</feature>
<dbReference type="NCBIfam" id="TIGR01643">
    <property type="entry name" value="YD_repeat_2x"/>
    <property type="match status" value="2"/>
</dbReference>
<organism evidence="6 7">
    <name type="scientific">Nonomuraea spiralis</name>
    <dbReference type="NCBI Taxonomy" id="46182"/>
    <lineage>
        <taxon>Bacteria</taxon>
        <taxon>Bacillati</taxon>
        <taxon>Actinomycetota</taxon>
        <taxon>Actinomycetes</taxon>
        <taxon>Streptosporangiales</taxon>
        <taxon>Streptosporangiaceae</taxon>
        <taxon>Nonomuraea</taxon>
    </lineage>
</organism>
<feature type="region of interest" description="Disordered" evidence="3">
    <location>
        <begin position="21"/>
        <end position="70"/>
    </location>
</feature>
<feature type="compositionally biased region" description="Pro residues" evidence="3">
    <location>
        <begin position="1805"/>
        <end position="1816"/>
    </location>
</feature>
<keyword evidence="1" id="KW-0677">Repeat</keyword>
<dbReference type="PANTHER" id="PTHR32305:SF17">
    <property type="entry name" value="TRNA NUCLEASE WAPA"/>
    <property type="match status" value="1"/>
</dbReference>
<feature type="compositionally biased region" description="Basic and acidic residues" evidence="3">
    <location>
        <begin position="28"/>
        <end position="40"/>
    </location>
</feature>
<evidence type="ECO:0000256" key="3">
    <source>
        <dbReference type="SAM" id="MobiDB-lite"/>
    </source>
</evidence>
<dbReference type="Pfam" id="PF25023">
    <property type="entry name" value="TEN_YD-shell"/>
    <property type="match status" value="1"/>
</dbReference>
<feature type="domain" description="Teneurin-like YD-shell" evidence="5">
    <location>
        <begin position="1580"/>
        <end position="1776"/>
    </location>
</feature>
<feature type="compositionally biased region" description="Basic and acidic residues" evidence="3">
    <location>
        <begin position="1789"/>
        <end position="1801"/>
    </location>
</feature>
<dbReference type="PANTHER" id="PTHR32305">
    <property type="match status" value="1"/>
</dbReference>
<dbReference type="EMBL" id="JBHMEI010000053">
    <property type="protein sequence ID" value="MFB9207438.1"/>
    <property type="molecule type" value="Genomic_DNA"/>
</dbReference>
<dbReference type="Proteomes" id="UP001589647">
    <property type="component" value="Unassembled WGS sequence"/>
</dbReference>
<keyword evidence="7" id="KW-1185">Reference proteome</keyword>
<evidence type="ECO:0000256" key="4">
    <source>
        <dbReference type="SAM" id="SignalP"/>
    </source>
</evidence>
<proteinExistence type="predicted"/>
<feature type="region of interest" description="Disordered" evidence="3">
    <location>
        <begin position="1789"/>
        <end position="1845"/>
    </location>
</feature>
<feature type="signal peptide" evidence="4">
    <location>
        <begin position="1"/>
        <end position="25"/>
    </location>
</feature>
<gene>
    <name evidence="6" type="ORF">ACFFV7_40060</name>
</gene>
<evidence type="ECO:0000259" key="5">
    <source>
        <dbReference type="Pfam" id="PF25023"/>
    </source>
</evidence>
<evidence type="ECO:0000313" key="6">
    <source>
        <dbReference type="EMBL" id="MFB9207438.1"/>
    </source>
</evidence>
<protein>
    <submittedName>
        <fullName evidence="6">RHS repeat-associated core domain-containing protein</fullName>
    </submittedName>
</protein>
<dbReference type="InterPro" id="IPR050708">
    <property type="entry name" value="T6SS_VgrG/RHS"/>
</dbReference>
<feature type="region of interest" description="Disordered" evidence="3">
    <location>
        <begin position="1559"/>
        <end position="1583"/>
    </location>
</feature>
<evidence type="ECO:0000256" key="2">
    <source>
        <dbReference type="SAM" id="Coils"/>
    </source>
</evidence>
<keyword evidence="4" id="KW-0732">Signal</keyword>
<dbReference type="InterPro" id="IPR056823">
    <property type="entry name" value="TEN-like_YD-shell"/>
</dbReference>
<accession>A0ABV5ITP3</accession>
<feature type="compositionally biased region" description="Gly residues" evidence="3">
    <location>
        <begin position="1828"/>
        <end position="1838"/>
    </location>
</feature>
<dbReference type="Gene3D" id="2.180.10.10">
    <property type="entry name" value="RHS repeat-associated core"/>
    <property type="match status" value="2"/>
</dbReference>
<feature type="coiled-coil region" evidence="2">
    <location>
        <begin position="1868"/>
        <end position="1903"/>
    </location>
</feature>
<evidence type="ECO:0000256" key="1">
    <source>
        <dbReference type="ARBA" id="ARBA00022737"/>
    </source>
</evidence>
<keyword evidence="2" id="KW-0175">Coiled coil</keyword>
<dbReference type="InterPro" id="IPR031325">
    <property type="entry name" value="RHS_repeat"/>
</dbReference>
<reference evidence="6 7" key="1">
    <citation type="submission" date="2024-09" db="EMBL/GenBank/DDBJ databases">
        <authorList>
            <person name="Sun Q."/>
            <person name="Mori K."/>
        </authorList>
    </citation>
    <scope>NUCLEOTIDE SEQUENCE [LARGE SCALE GENOMIC DNA]</scope>
    <source>
        <strain evidence="6 7">CCM 3426</strain>
    </source>
</reference>
<evidence type="ECO:0000313" key="7">
    <source>
        <dbReference type="Proteomes" id="UP001589647"/>
    </source>
</evidence>
<sequence>MMRRTVMAVVAALAAGMLHPSPAQAARPEFKIRPVQKEHSVPGGKVTRDAPAPLADSQTRTWKTPPAVSWPGAGRVQVDLRAAGRQDARAGKAAPGWKGVRAGELPVTVGVPTADGPGSAEVELSSREDAARAGVDGLLLAVRPDTPGTLSVKVGYGALKGAFGGDWASRLSLVTLPGCALSTPDLPQCRTRTPLAAVNDTGAGTLAADVPAPGVAVLAAVAAPKGATGTYAATSLAPSGTWSDGGNSGGFAYTYGIEVPQVPGGLAPSVELLYSSSAVDGRVAATNNQPSWLGEGWEYEPGFIERSYQGCADDQGNGANNSTKTGDLCWKSDNATLSLNGSATSLVRDDASGTWRLSHDDGSRVEHLRGTAADTANGDDDNEYWRITRPDGTQYWFGRNRLPGWSSGKPETGSAYTVPVFGNHAGEPCHAAAYADSSCAQGWRWQLDYVVDPHGNAIAYYYDRQTNSYAKAGSPTANTDYVRAGHLNRIEYGLRASDVFATPAAKVSFGVSERCLSACDAFDVAHAANWPDTPVDQNCARGAKCTTVGPTFWTRKRLTSISTQVGGRVADSWALTQDFPGTGDNTAAGLWLSKIVRTGSGAGDPITLPATTFAGTLMENRVDSDEGRPPLYKYRITRIGTDTGADTLVAYSAKDCAAGATPDPAGNTRRCYPSWWTPEGYAEPVKDWFHKYVVTQVVEDDKVAGSGSESVVTSYDYLDGAAWAKDEGEFTLDKHRTYNQFRGYRTVRTRVGEAARSQTDTVYLRGLGGTVTDSEGNQVSDDPALAGNTLETLTYTGEGGALSSASVSEPWLSPVTATRAVKDRAALTARRTGTSVKRSRTLVTTATGTAWRRTRADYTFDDLGQVLSSADQGDTAVNGDEECVTTTYAARDTGNWLVSYPSVVRTTGGTCAAPGAVSAETRTFYDGQPLGTAPRPGQAHVTRTETLDHMDGSTPVHTATTATHDAYGRVTGVTDELGRATTTAYTPATGVPTGTTVTDPKGFTTTTTLDGVRGLTLSTSDANGRTTLTDHDALGRLVKVWLPGHDRAAAADLLFGYAVSATSPTAVTKKDLLDDGSYRTTTTLYDGLLRERQTQQEAHGGGRLVTDTFLDSHGRSWKTNASYWNSAPPDTSLFGAADNLVPSQTVTEYDGQDRPTAEIFKSLNVEKWRATTSYGGNYTATVPPEGAAATLTVTDVRGRTTELRQYAGRVADFADSRADVTRYEYDQAGHLTKVADPAGNTWTYSYDLRGRRTALSDPDVGLTRWTYDAAGRRTGTTDSRGVTLTYAYDELGRKTSASQGATKFAEWTYDTLPGGKGLLTSSTRYDEGGAYVNAVKGYDAAGRATGSTVTIPPSEGLLAGAYTVGTTYRSATGLVASTSYPAAGGLPAETVRPGYTRLGQLASLDNGSRTYVSGTQYSPYGEVLQTVLGDVGARVVRTLDYQDATRRPARVVDDREKVGPQTIDDTVFTYNPAGDVVSARDSRDDRSSTDTQCYAYDHRRRLTEAWTATDDCAAAPSASAVGGPAPYWQSFSFDVVGNRTKEVQHGGAGDVTRTYTYPAAGRPQPHTLQKVETTGPGARTDTYEYDATGNTKRRVTALGDQSLTWNAEGDLSASTVAGRTSTFVYDADGNRIIRRDPGSVTLYLDGQELTLAGGKVSGTRYYEGPKATVVRTGDGKVNYLLGDRHDTDELVVNATTLAYTRRSTTPYGGSRGAAPASWPGQKGFVGGTVDDSTGLTHLGAREYDVATGRFVSADPIMDLSDPQQINGYAYASNNPITWTDPTGLRVCDGQECKDMGIRPDGRPYQTPPASPPPSAPPARTNLSSVSSGGSGGGTGRSYGGSTTTTNPGACTSQSCMLRFNDPAAARRIAELMAENKRISDALAEEQAKRRKAEEALAREKQKKKRSWWDRWGRTVAAVAVGVAGAVAVTACGITVVCGVALGASFAMATYSVNNAGTSGFTWTGLAMAGITGAALGGAGRMLKAGTELAKAEAGVKLPMATEALRGARNMTTKPKATWSFTNWFKFHKP</sequence>
<dbReference type="InterPro" id="IPR006530">
    <property type="entry name" value="YD"/>
</dbReference>
<dbReference type="RefSeq" id="WP_189653682.1">
    <property type="nucleotide sequence ID" value="NZ_BMRC01000046.1"/>
</dbReference>
<dbReference type="NCBIfam" id="TIGR03696">
    <property type="entry name" value="Rhs_assc_core"/>
    <property type="match status" value="1"/>
</dbReference>
<dbReference type="InterPro" id="IPR022385">
    <property type="entry name" value="Rhs_assc_core"/>
</dbReference>
<dbReference type="Pfam" id="PF05593">
    <property type="entry name" value="RHS_repeat"/>
    <property type="match status" value="2"/>
</dbReference>
<comment type="caution">
    <text evidence="6">The sequence shown here is derived from an EMBL/GenBank/DDBJ whole genome shotgun (WGS) entry which is preliminary data.</text>
</comment>